<dbReference type="SMART" id="SM00947">
    <property type="entry name" value="Pro_CA"/>
    <property type="match status" value="1"/>
</dbReference>
<keyword evidence="4" id="KW-1185">Reference proteome</keyword>
<dbReference type="EMBL" id="JARRAG010000002">
    <property type="protein sequence ID" value="MDG3004713.1"/>
    <property type="molecule type" value="Genomic_DNA"/>
</dbReference>
<dbReference type="InterPro" id="IPR001765">
    <property type="entry name" value="Carbonic_anhydrase"/>
</dbReference>
<evidence type="ECO:0000313" key="3">
    <source>
        <dbReference type="EMBL" id="MDG3004713.1"/>
    </source>
</evidence>
<dbReference type="InterPro" id="IPR036874">
    <property type="entry name" value="Carbonic_anhydrase_sf"/>
</dbReference>
<feature type="compositionally biased region" description="Low complexity" evidence="2">
    <location>
        <begin position="180"/>
        <end position="214"/>
    </location>
</feature>
<dbReference type="Gene3D" id="3.40.1050.10">
    <property type="entry name" value="Carbonic anhydrase"/>
    <property type="match status" value="1"/>
</dbReference>
<evidence type="ECO:0000256" key="2">
    <source>
        <dbReference type="SAM" id="MobiDB-lite"/>
    </source>
</evidence>
<dbReference type="RefSeq" id="WP_277861067.1">
    <property type="nucleotide sequence ID" value="NZ_JARRAG010000002.1"/>
</dbReference>
<dbReference type="Pfam" id="PF00484">
    <property type="entry name" value="Pro_CA"/>
    <property type="match status" value="1"/>
</dbReference>
<name>A0ABT6FAU3_9BACT</name>
<comment type="caution">
    <text evidence="3">The sequence shown here is derived from an EMBL/GenBank/DDBJ whole genome shotgun (WGS) entry which is preliminary data.</text>
</comment>
<reference evidence="3 4" key="1">
    <citation type="submission" date="2023-03" db="EMBL/GenBank/DDBJ databases">
        <title>Paludisphaera mucosa sp. nov. a novel planctomycete from northern fen.</title>
        <authorList>
            <person name="Ivanova A."/>
        </authorList>
    </citation>
    <scope>NUCLEOTIDE SEQUENCE [LARGE SCALE GENOMIC DNA]</scope>
    <source>
        <strain evidence="3 4">Pla2</strain>
    </source>
</reference>
<organism evidence="3 4">
    <name type="scientific">Paludisphaera mucosa</name>
    <dbReference type="NCBI Taxonomy" id="3030827"/>
    <lineage>
        <taxon>Bacteria</taxon>
        <taxon>Pseudomonadati</taxon>
        <taxon>Planctomycetota</taxon>
        <taxon>Planctomycetia</taxon>
        <taxon>Isosphaerales</taxon>
        <taxon>Isosphaeraceae</taxon>
        <taxon>Paludisphaera</taxon>
    </lineage>
</organism>
<dbReference type="PANTHER" id="PTHR11002:SF79">
    <property type="entry name" value="CARBONIC ANHYDRASE 2"/>
    <property type="match status" value="1"/>
</dbReference>
<dbReference type="SUPFAM" id="SSF53056">
    <property type="entry name" value="beta-carbonic anhydrase, cab"/>
    <property type="match status" value="1"/>
</dbReference>
<proteinExistence type="inferred from homology"/>
<feature type="region of interest" description="Disordered" evidence="2">
    <location>
        <begin position="175"/>
        <end position="251"/>
    </location>
</feature>
<accession>A0ABT6FAU3</accession>
<dbReference type="PANTHER" id="PTHR11002">
    <property type="entry name" value="CARBONIC ANHYDRASE"/>
    <property type="match status" value="1"/>
</dbReference>
<comment type="similarity">
    <text evidence="1">Belongs to the beta-class carbonic anhydrase family.</text>
</comment>
<gene>
    <name evidence="3" type="ORF">PZE19_13070</name>
</gene>
<protein>
    <submittedName>
        <fullName evidence="3">Carbonic anhydrase</fullName>
    </submittedName>
</protein>
<dbReference type="Proteomes" id="UP001216907">
    <property type="component" value="Unassembled WGS sequence"/>
</dbReference>
<sequence>MIIEIDTLRIGFSGVADGPLHVPYALVLGCSDARAPIEQIFDQSPNDLFVIRVAGNVLGTERLGSIDYAVRNLGGSLALLLVLGHRGCGAVTAAVDLYLAPQDYPDLGLTHALRSLVDRILIAVRGASKAIERVCGPSAKDRPGYRDALIETSVYLNAALTAFDVRREVELFAGARRPRSSTASSTSPTRPCTPAPGRANPPGAASGRSSASRATSKSWGTASPGRSRRRPGADGRPVRLAACRPRRPRGG</sequence>
<evidence type="ECO:0000256" key="1">
    <source>
        <dbReference type="ARBA" id="ARBA00006217"/>
    </source>
</evidence>
<evidence type="ECO:0000313" key="4">
    <source>
        <dbReference type="Proteomes" id="UP001216907"/>
    </source>
</evidence>